<dbReference type="AlphaFoldDB" id="A0A068NY42"/>
<dbReference type="Pfam" id="PF13646">
    <property type="entry name" value="HEAT_2"/>
    <property type="match status" value="2"/>
</dbReference>
<dbReference type="GO" id="GO:0016829">
    <property type="term" value="F:lyase activity"/>
    <property type="evidence" value="ECO:0007669"/>
    <property type="project" value="UniProtKB-KW"/>
</dbReference>
<dbReference type="eggNOG" id="COG1649">
    <property type="taxonomic scope" value="Bacteria"/>
</dbReference>
<accession>A0A068NY42</accession>
<proteinExistence type="predicted"/>
<name>A0A068NY42_FIMGI</name>
<dbReference type="Gene3D" id="3.20.20.80">
    <property type="entry name" value="Glycosidases"/>
    <property type="match status" value="1"/>
</dbReference>
<sequence length="717" mass="79851">MKGRSVSSNNMIRCSVALTGIAGFWALMLAHGTPPHRAPKHQDAVPGTLSMYVSVPDSHYDPIWEPLDSNATIASFFERIANVQKVSKVFWRGAQGENYVNLGIHRKENPSRFEFYSVWERYLYDTVGVNRIAVQEAHRRGVQLYMMASLFDFGASPEAEYWDTLPYGVEDATLASHPEWKPIDRFGERRQPGPYELSIPAARAYLVKRFTDQAVNGGYDGLFFYTYMENYATRFPDEFGYSDEAVAEFKQRYGVDPRKETFDVQKWRDLKGEYVSQFFRELSKAFHAKGKKLTVALSAANPNLPQEWPLSGGRVAVGATMDWQRWLQEGSIDELCVMGGTADAGKALVRKALPFRKSESISVTLLTDRPFSPDMQALVAEGAHLTGWGAPGQQMLRHNLKAVPAAGVRAGDWKDRSEALARIVRHEIKPEPSEVEKDIDDENPIVRRQALRARARLGPASANVFAGRLSDSEPSVRVAAIEALGMSGDAAAAPLILDRLRGDTNWIEKEVAVKAFVALRGVAQDQVLAALKDPSANVRQVAVRAIMGWKDKENTFFDQLRPLAQSDPDEVTRYYALQAILPIPDPASWDITIAGLDDPSSTVRSQATKNVASFASRLSGDRRKKAFAILKEQFGRYGQGSTLPDADWAWRNLGKALVRFGPEGSAALEAFRTQKNDPVLAFRAYLALYVPFSTGKFSDSSLEEDKRVHDTYSPGIR</sequence>
<dbReference type="HOGENOM" id="CLU_385318_0_0_0"/>
<dbReference type="EMBL" id="CP007139">
    <property type="protein sequence ID" value="AIE86624.1"/>
    <property type="molecule type" value="Genomic_DNA"/>
</dbReference>
<dbReference type="Gene3D" id="1.25.10.10">
    <property type="entry name" value="Leucine-rich Repeat Variant"/>
    <property type="match status" value="2"/>
</dbReference>
<dbReference type="InterPro" id="IPR016024">
    <property type="entry name" value="ARM-type_fold"/>
</dbReference>
<organism evidence="1 2">
    <name type="scientific">Fimbriimonas ginsengisoli Gsoil 348</name>
    <dbReference type="NCBI Taxonomy" id="661478"/>
    <lineage>
        <taxon>Bacteria</taxon>
        <taxon>Bacillati</taxon>
        <taxon>Armatimonadota</taxon>
        <taxon>Fimbriimonadia</taxon>
        <taxon>Fimbriimonadales</taxon>
        <taxon>Fimbriimonadaceae</taxon>
        <taxon>Fimbriimonas</taxon>
    </lineage>
</organism>
<evidence type="ECO:0000313" key="2">
    <source>
        <dbReference type="Proteomes" id="UP000027982"/>
    </source>
</evidence>
<dbReference type="InterPro" id="IPR052177">
    <property type="entry name" value="Divisome_Glycosyl_Hydrolase"/>
</dbReference>
<dbReference type="PANTHER" id="PTHR43405:SF1">
    <property type="entry name" value="GLYCOSYL HYDROLASE DIGH"/>
    <property type="match status" value="1"/>
</dbReference>
<keyword evidence="2" id="KW-1185">Reference proteome</keyword>
<protein>
    <submittedName>
        <fullName evidence="1">PBS lyase HEAT domain protein repeat-containing protein</fullName>
    </submittedName>
</protein>
<dbReference type="InterPro" id="IPR011989">
    <property type="entry name" value="ARM-like"/>
</dbReference>
<dbReference type="SUPFAM" id="SSF48371">
    <property type="entry name" value="ARM repeat"/>
    <property type="match status" value="1"/>
</dbReference>
<gene>
    <name evidence="1" type="ORF">OP10G_3256</name>
</gene>
<reference evidence="1 2" key="1">
    <citation type="journal article" date="2014" name="PLoS ONE">
        <title>The first complete genome sequence of the class fimbriimonadia in the phylum armatimonadetes.</title>
        <authorList>
            <person name="Hu Z.Y."/>
            <person name="Wang Y.Z."/>
            <person name="Im W.T."/>
            <person name="Wang S.Y."/>
            <person name="Zhao G.P."/>
            <person name="Zheng H.J."/>
            <person name="Quan Z.X."/>
        </authorList>
    </citation>
    <scope>NUCLEOTIDE SEQUENCE [LARGE SCALE GENOMIC DNA]</scope>
    <source>
        <strain evidence="1">Gsoil 348</strain>
    </source>
</reference>
<dbReference type="SMART" id="SM00567">
    <property type="entry name" value="EZ_HEAT"/>
    <property type="match status" value="2"/>
</dbReference>
<dbReference type="STRING" id="661478.OP10G_3256"/>
<evidence type="ECO:0000313" key="1">
    <source>
        <dbReference type="EMBL" id="AIE86624.1"/>
    </source>
</evidence>
<keyword evidence="1" id="KW-0456">Lyase</keyword>
<dbReference type="InterPro" id="IPR004155">
    <property type="entry name" value="PBS_lyase_HEAT"/>
</dbReference>
<dbReference type="PANTHER" id="PTHR43405">
    <property type="entry name" value="GLYCOSYL HYDROLASE DIGH"/>
    <property type="match status" value="1"/>
</dbReference>
<dbReference type="KEGG" id="fgi:OP10G_3256"/>
<dbReference type="Proteomes" id="UP000027982">
    <property type="component" value="Chromosome"/>
</dbReference>